<dbReference type="InParanoid" id="K5WF45"/>
<dbReference type="OrthoDB" id="432970at2759"/>
<accession>K5WF45</accession>
<dbReference type="AlphaFoldDB" id="K5WF45"/>
<reference evidence="1 2" key="1">
    <citation type="journal article" date="2012" name="BMC Genomics">
        <title>Comparative genomics of the white-rot fungi, Phanerochaete carnosa and P. chrysosporium, to elucidate the genetic basis of the distinct wood types they colonize.</title>
        <authorList>
            <person name="Suzuki H."/>
            <person name="MacDonald J."/>
            <person name="Syed K."/>
            <person name="Salamov A."/>
            <person name="Hori C."/>
            <person name="Aerts A."/>
            <person name="Henrissat B."/>
            <person name="Wiebenga A."/>
            <person name="vanKuyk P.A."/>
            <person name="Barry K."/>
            <person name="Lindquist E."/>
            <person name="LaButti K."/>
            <person name="Lapidus A."/>
            <person name="Lucas S."/>
            <person name="Coutinho P."/>
            <person name="Gong Y."/>
            <person name="Samejima M."/>
            <person name="Mahadevan R."/>
            <person name="Abou-Zaid M."/>
            <person name="de Vries R.P."/>
            <person name="Igarashi K."/>
            <person name="Yadav J.S."/>
            <person name="Grigoriev I.V."/>
            <person name="Master E.R."/>
        </authorList>
    </citation>
    <scope>NUCLEOTIDE SEQUENCE [LARGE SCALE GENOMIC DNA]</scope>
    <source>
        <strain evidence="1 2">HHB-10118-sp</strain>
    </source>
</reference>
<proteinExistence type="predicted"/>
<dbReference type="EMBL" id="JH930470">
    <property type="protein sequence ID" value="EKM57704.1"/>
    <property type="molecule type" value="Genomic_DNA"/>
</dbReference>
<dbReference type="KEGG" id="pco:PHACADRAFT_138942"/>
<dbReference type="RefSeq" id="XP_007393050.1">
    <property type="nucleotide sequence ID" value="XM_007392988.1"/>
</dbReference>
<organism evidence="1 2">
    <name type="scientific">Phanerochaete carnosa (strain HHB-10118-sp)</name>
    <name type="common">White-rot fungus</name>
    <name type="synonym">Peniophora carnosa</name>
    <dbReference type="NCBI Taxonomy" id="650164"/>
    <lineage>
        <taxon>Eukaryota</taxon>
        <taxon>Fungi</taxon>
        <taxon>Dikarya</taxon>
        <taxon>Basidiomycota</taxon>
        <taxon>Agaricomycotina</taxon>
        <taxon>Agaricomycetes</taxon>
        <taxon>Polyporales</taxon>
        <taxon>Phanerochaetaceae</taxon>
        <taxon>Phanerochaete</taxon>
    </lineage>
</organism>
<evidence type="ECO:0000313" key="2">
    <source>
        <dbReference type="Proteomes" id="UP000008370"/>
    </source>
</evidence>
<keyword evidence="2" id="KW-1185">Reference proteome</keyword>
<gene>
    <name evidence="1" type="ORF">PHACADRAFT_138942</name>
</gene>
<dbReference type="HOGENOM" id="CLU_1366681_0_0_1"/>
<dbReference type="GeneID" id="18908441"/>
<name>K5WF45_PHACS</name>
<protein>
    <submittedName>
        <fullName evidence="1">Uncharacterized protein</fullName>
    </submittedName>
</protein>
<dbReference type="Proteomes" id="UP000008370">
    <property type="component" value="Unassembled WGS sequence"/>
</dbReference>
<evidence type="ECO:0000313" key="1">
    <source>
        <dbReference type="EMBL" id="EKM57704.1"/>
    </source>
</evidence>
<sequence length="200" mass="22871">MALQDELERLESYVSGTRPRPSSLQVNQEMGEFLKRFRPVICQASYRCFGVQQGNTDAWKHNVFVMRIVRMEDPPADSKPWARYRVSDAKSVPITKLVRKIGEDALRPTLKQGEVYHEENVRVGCIGTIMTFLECVSTGHQIRVVSWAGYGPNAWDDDVPCADWKTSLINAVEKVSSKGLQSKYVSIQSRYRPSFDHFLR</sequence>